<evidence type="ECO:0000313" key="18">
    <source>
        <dbReference type="Proteomes" id="UP000230431"/>
    </source>
</evidence>
<keyword evidence="4" id="KW-0132">Cell division</keyword>
<dbReference type="GO" id="GO:0051301">
    <property type="term" value="P:cell division"/>
    <property type="evidence" value="ECO:0007669"/>
    <property type="project" value="UniProtKB-KW"/>
</dbReference>
<evidence type="ECO:0000256" key="7">
    <source>
        <dbReference type="ARBA" id="ARBA00022984"/>
    </source>
</evidence>
<evidence type="ECO:0000256" key="4">
    <source>
        <dbReference type="ARBA" id="ARBA00022618"/>
    </source>
</evidence>
<protein>
    <recommendedName>
        <fullName evidence="12">UDP-N-acetylglucosamine 1-carboxyvinyltransferase</fullName>
        <ecNumber evidence="11">2.5.1.7</ecNumber>
    </recommendedName>
    <alternativeName>
        <fullName evidence="13">Enoylpyruvate transferase</fullName>
    </alternativeName>
    <alternativeName>
        <fullName evidence="14">UDP-N-acetylglucosamine enolpyruvyl transferase</fullName>
    </alternativeName>
</protein>
<keyword evidence="8" id="KW-0131">Cell cycle</keyword>
<dbReference type="InterPro" id="IPR001986">
    <property type="entry name" value="Enolpyruvate_Tfrase_dom"/>
</dbReference>
<keyword evidence="6" id="KW-0133">Cell shape</keyword>
<comment type="pathway">
    <text evidence="2">Cell wall biogenesis; peptidoglycan biosynthesis.</text>
</comment>
<dbReference type="Gene3D" id="3.65.10.10">
    <property type="entry name" value="Enolpyruvate transferase domain"/>
    <property type="match status" value="2"/>
</dbReference>
<keyword evidence="3" id="KW-0963">Cytoplasm</keyword>
<evidence type="ECO:0000259" key="16">
    <source>
        <dbReference type="Pfam" id="PF00275"/>
    </source>
</evidence>
<dbReference type="PANTHER" id="PTHR43783">
    <property type="entry name" value="UDP-N-ACETYLGLUCOSAMINE 1-CARBOXYVINYLTRANSFERASE"/>
    <property type="match status" value="1"/>
</dbReference>
<dbReference type="Pfam" id="PF00275">
    <property type="entry name" value="EPSP_synthase"/>
    <property type="match status" value="1"/>
</dbReference>
<comment type="caution">
    <text evidence="17">The sequence shown here is derived from an EMBL/GenBank/DDBJ whole genome shotgun (WGS) entry which is preliminary data.</text>
</comment>
<evidence type="ECO:0000256" key="8">
    <source>
        <dbReference type="ARBA" id="ARBA00023306"/>
    </source>
</evidence>
<evidence type="ECO:0000313" key="17">
    <source>
        <dbReference type="EMBL" id="PIR45712.1"/>
    </source>
</evidence>
<evidence type="ECO:0000256" key="11">
    <source>
        <dbReference type="ARBA" id="ARBA00039108"/>
    </source>
</evidence>
<dbReference type="GO" id="GO:0071555">
    <property type="term" value="P:cell wall organization"/>
    <property type="evidence" value="ECO:0007669"/>
    <property type="project" value="UniProtKB-KW"/>
</dbReference>
<evidence type="ECO:0000256" key="6">
    <source>
        <dbReference type="ARBA" id="ARBA00022960"/>
    </source>
</evidence>
<keyword evidence="5 17" id="KW-0808">Transferase</keyword>
<dbReference type="GO" id="GO:0009252">
    <property type="term" value="P:peptidoglycan biosynthetic process"/>
    <property type="evidence" value="ECO:0007669"/>
    <property type="project" value="UniProtKB-KW"/>
</dbReference>
<feature type="domain" description="Enolpyruvate transferase" evidence="16">
    <location>
        <begin position="7"/>
        <end position="422"/>
    </location>
</feature>
<reference evidence="17 18" key="1">
    <citation type="submission" date="2017-09" db="EMBL/GenBank/DDBJ databases">
        <title>Depth-based differentiation of microbial function through sediment-hosted aquifers and enrichment of novel symbionts in the deep terrestrial subsurface.</title>
        <authorList>
            <person name="Probst A.J."/>
            <person name="Ladd B."/>
            <person name="Jarett J.K."/>
            <person name="Geller-Mcgrath D.E."/>
            <person name="Sieber C.M."/>
            <person name="Emerson J.B."/>
            <person name="Anantharaman K."/>
            <person name="Thomas B.C."/>
            <person name="Malmstrom R."/>
            <person name="Stieglmeier M."/>
            <person name="Klingl A."/>
            <person name="Woyke T."/>
            <person name="Ryan C.M."/>
            <person name="Banfield J.F."/>
        </authorList>
    </citation>
    <scope>NUCLEOTIDE SEQUENCE [LARGE SCALE GENOMIC DNA]</scope>
    <source>
        <strain evidence="17">CG10_big_fil_rev_8_21_14_0_10_49_38</strain>
    </source>
</reference>
<dbReference type="InterPro" id="IPR050068">
    <property type="entry name" value="MurA_subfamily"/>
</dbReference>
<evidence type="ECO:0000256" key="12">
    <source>
        <dbReference type="ARBA" id="ARBA00039754"/>
    </source>
</evidence>
<keyword evidence="7" id="KW-0573">Peptidoglycan synthesis</keyword>
<dbReference type="EC" id="2.5.1.7" evidence="11"/>
<evidence type="ECO:0000256" key="13">
    <source>
        <dbReference type="ARBA" id="ARBA00042443"/>
    </source>
</evidence>
<evidence type="ECO:0000256" key="1">
    <source>
        <dbReference type="ARBA" id="ARBA00004496"/>
    </source>
</evidence>
<dbReference type="InterPro" id="IPR013792">
    <property type="entry name" value="RNA3'P_cycl/enolpyr_Trfase_a/b"/>
</dbReference>
<dbReference type="GO" id="GO:0008760">
    <property type="term" value="F:UDP-N-acetylglucosamine 1-carboxyvinyltransferase activity"/>
    <property type="evidence" value="ECO:0007669"/>
    <property type="project" value="UniProtKB-EC"/>
</dbReference>
<dbReference type="Proteomes" id="UP000230431">
    <property type="component" value="Unassembled WGS sequence"/>
</dbReference>
<sequence length="434" mass="48211">MSYFSINGGRKLSGSIKVNSCKNSTVAILCSTVMIKGETTLVNVPAIEEVKRIIEVLTSIGLRITWEEEHKLKIINEGEIKLENLNHESFAKTRSGLLLLGALSGVRKSFSLPKTGGCKLGKRTVNPHILSLGYLGVRIQETVDSYFVTKEDLKKSEFVMYESGDTATENAIMAASLIQGKTTIHFASSNYMVRDLCYFLKQAGVKIDGLDSFKIVVDGVEKLKPVDNYPIMPDPIEAMTLISIAITTKSNLKVVGCPIDFLRLELEKLRTMGQKFNISEIYKSDNNYFDLVDIDITPSNLIALPDKIYGSPYPGLNIDNLPLFLPILTQAEGQTLVHDWAYENRAIYYTEMNRLGADIMLLDPYRVIVSGPTQLRSSEIICPPALRPSINLLTCMLAASGKSILRNAYPIDRGYENIVSRLNDIGANIQRLDD</sequence>
<evidence type="ECO:0000256" key="2">
    <source>
        <dbReference type="ARBA" id="ARBA00004752"/>
    </source>
</evidence>
<dbReference type="NCBIfam" id="NF006873">
    <property type="entry name" value="PRK09369.1"/>
    <property type="match status" value="1"/>
</dbReference>
<comment type="similarity">
    <text evidence="10">Belongs to the EPSP synthase family. MurA subfamily.</text>
</comment>
<keyword evidence="9" id="KW-0961">Cell wall biogenesis/degradation</keyword>
<evidence type="ECO:0000256" key="10">
    <source>
        <dbReference type="ARBA" id="ARBA00038367"/>
    </source>
</evidence>
<dbReference type="GO" id="GO:0005737">
    <property type="term" value="C:cytoplasm"/>
    <property type="evidence" value="ECO:0007669"/>
    <property type="project" value="UniProtKB-SubCell"/>
</dbReference>
<dbReference type="PANTHER" id="PTHR43783:SF1">
    <property type="entry name" value="UDP-N-ACETYLGLUCOSAMINE 1-CARBOXYVINYLTRANSFERASE"/>
    <property type="match status" value="1"/>
</dbReference>
<accession>A0A2H0RGN5</accession>
<dbReference type="GO" id="GO:0008360">
    <property type="term" value="P:regulation of cell shape"/>
    <property type="evidence" value="ECO:0007669"/>
    <property type="project" value="UniProtKB-KW"/>
</dbReference>
<organism evidence="17 18">
    <name type="scientific">Candidatus Vogelbacteria bacterium CG10_big_fil_rev_8_21_14_0_10_49_38</name>
    <dbReference type="NCBI Taxonomy" id="1975043"/>
    <lineage>
        <taxon>Bacteria</taxon>
        <taxon>Candidatus Vogeliibacteriota</taxon>
    </lineage>
</organism>
<evidence type="ECO:0000256" key="9">
    <source>
        <dbReference type="ARBA" id="ARBA00023316"/>
    </source>
</evidence>
<evidence type="ECO:0000256" key="5">
    <source>
        <dbReference type="ARBA" id="ARBA00022679"/>
    </source>
</evidence>
<gene>
    <name evidence="17" type="ORF">COV08_03560</name>
</gene>
<evidence type="ECO:0000256" key="3">
    <source>
        <dbReference type="ARBA" id="ARBA00022490"/>
    </source>
</evidence>
<name>A0A2H0RGN5_9BACT</name>
<evidence type="ECO:0000256" key="15">
    <source>
        <dbReference type="ARBA" id="ARBA00047527"/>
    </source>
</evidence>
<dbReference type="SUPFAM" id="SSF55205">
    <property type="entry name" value="EPT/RTPC-like"/>
    <property type="match status" value="1"/>
</dbReference>
<dbReference type="InterPro" id="IPR036968">
    <property type="entry name" value="Enolpyruvate_Tfrase_sf"/>
</dbReference>
<comment type="catalytic activity">
    <reaction evidence="15">
        <text>phosphoenolpyruvate + UDP-N-acetyl-alpha-D-glucosamine = UDP-N-acetyl-3-O-(1-carboxyvinyl)-alpha-D-glucosamine + phosphate</text>
        <dbReference type="Rhea" id="RHEA:18681"/>
        <dbReference type="ChEBI" id="CHEBI:43474"/>
        <dbReference type="ChEBI" id="CHEBI:57705"/>
        <dbReference type="ChEBI" id="CHEBI:58702"/>
        <dbReference type="ChEBI" id="CHEBI:68483"/>
        <dbReference type="EC" id="2.5.1.7"/>
    </reaction>
</comment>
<evidence type="ECO:0000256" key="14">
    <source>
        <dbReference type="ARBA" id="ARBA00042842"/>
    </source>
</evidence>
<dbReference type="EMBL" id="PCYK01000030">
    <property type="protein sequence ID" value="PIR45712.1"/>
    <property type="molecule type" value="Genomic_DNA"/>
</dbReference>
<proteinExistence type="inferred from homology"/>
<dbReference type="AlphaFoldDB" id="A0A2H0RGN5"/>
<comment type="subcellular location">
    <subcellularLocation>
        <location evidence="1">Cytoplasm</location>
    </subcellularLocation>
</comment>